<organism evidence="1 2">
    <name type="scientific">Melastoma candidum</name>
    <dbReference type="NCBI Taxonomy" id="119954"/>
    <lineage>
        <taxon>Eukaryota</taxon>
        <taxon>Viridiplantae</taxon>
        <taxon>Streptophyta</taxon>
        <taxon>Embryophyta</taxon>
        <taxon>Tracheophyta</taxon>
        <taxon>Spermatophyta</taxon>
        <taxon>Magnoliopsida</taxon>
        <taxon>eudicotyledons</taxon>
        <taxon>Gunneridae</taxon>
        <taxon>Pentapetalae</taxon>
        <taxon>rosids</taxon>
        <taxon>malvids</taxon>
        <taxon>Myrtales</taxon>
        <taxon>Melastomataceae</taxon>
        <taxon>Melastomatoideae</taxon>
        <taxon>Melastomateae</taxon>
        <taxon>Melastoma</taxon>
    </lineage>
</organism>
<accession>A0ACB9RIV2</accession>
<evidence type="ECO:0000313" key="1">
    <source>
        <dbReference type="EMBL" id="KAI4378930.1"/>
    </source>
</evidence>
<sequence>MQVDTKSAGFSLRSFIYRYPLLFDSRSAGDVLTKRVVAECAHPMVHEGRCSQCNKSMGNDYGIPVKYLQRSLRISRVHAQRIRRTRTRNITNMKKLHLVLDLDNTLLHTIKLAELSADQEYLKEIAVPHKGFSTGSELFLGKKSITKLRPFVREFLREASTMFEMTVYTLGKRKYGKKMARLIDPEAVYFGGRVISRQDCTKKGCKSLDVVLALESNVVIIDDRREVWPNHASNLIPIEPYCYFSTKKKNGREDDEQALTSILKRLRKIHACYFSPRLELERIKDVRFLLQQIGN</sequence>
<proteinExistence type="predicted"/>
<protein>
    <submittedName>
        <fullName evidence="1">Uncharacterized protein</fullName>
    </submittedName>
</protein>
<gene>
    <name evidence="1" type="ORF">MLD38_016347</name>
</gene>
<dbReference type="EMBL" id="CM042883">
    <property type="protein sequence ID" value="KAI4378930.1"/>
    <property type="molecule type" value="Genomic_DNA"/>
</dbReference>
<reference evidence="2" key="1">
    <citation type="journal article" date="2023" name="Front. Plant Sci.">
        <title>Chromosomal-level genome assembly of Melastoma candidum provides insights into trichome evolution.</title>
        <authorList>
            <person name="Zhong Y."/>
            <person name="Wu W."/>
            <person name="Sun C."/>
            <person name="Zou P."/>
            <person name="Liu Y."/>
            <person name="Dai S."/>
            <person name="Zhou R."/>
        </authorList>
    </citation>
    <scope>NUCLEOTIDE SEQUENCE [LARGE SCALE GENOMIC DNA]</scope>
</reference>
<evidence type="ECO:0000313" key="2">
    <source>
        <dbReference type="Proteomes" id="UP001057402"/>
    </source>
</evidence>
<comment type="caution">
    <text evidence="1">The sequence shown here is derived from an EMBL/GenBank/DDBJ whole genome shotgun (WGS) entry which is preliminary data.</text>
</comment>
<keyword evidence="2" id="KW-1185">Reference proteome</keyword>
<name>A0ACB9RIV2_9MYRT</name>
<dbReference type="Proteomes" id="UP001057402">
    <property type="component" value="Chromosome 4"/>
</dbReference>